<evidence type="ECO:0000313" key="1">
    <source>
        <dbReference type="EMBL" id="WNL29466.1"/>
    </source>
</evidence>
<dbReference type="EMBL" id="CP134854">
    <property type="protein sequence ID" value="WNL29466.1"/>
    <property type="molecule type" value="Genomic_DNA"/>
</dbReference>
<proteinExistence type="predicted"/>
<sequence>MISIDNNVEKRVFHLTDKENDTDFIKLKNEIIESIRNKDYSNLDTLKKKKYSNQFSVFIFYEKIQNEISKITNSIIKTQLESLDWFKVLVGSFEEIKELIKKNEYILAQRNSGLVNFKQYKDIFEDLYKNQLSGNEKLKKQFFNLFENINVCPYCNRNFINPIYKEHSLGGDNKNQSPDIEHFFPKSIYPFLSLSISNLLPSCAFCNKIKSDVDTFKHNCLSPYEIKNGDFRFDFSLELNQVKKVKLISKIDCKNSEILHLESLYNQVHSKYINDIFVDVLKYPKTYKDLLKNEFELTESDYKKVFRNYHDEQDFNKQPLSKMTKDLYNQIKNLKGDKS</sequence>
<accession>A0AA96DJ59</accession>
<name>A0AA96DJ59_9BACT</name>
<gene>
    <name evidence="1" type="ORF">RMQ68_08865</name>
</gene>
<organism evidence="1">
    <name type="scientific">Arcobacter sp. AZ-2023</name>
    <dbReference type="NCBI Taxonomy" id="3074453"/>
    <lineage>
        <taxon>Bacteria</taxon>
        <taxon>Pseudomonadati</taxon>
        <taxon>Campylobacterota</taxon>
        <taxon>Epsilonproteobacteria</taxon>
        <taxon>Campylobacterales</taxon>
        <taxon>Arcobacteraceae</taxon>
        <taxon>Arcobacter</taxon>
    </lineage>
</organism>
<evidence type="ECO:0008006" key="2">
    <source>
        <dbReference type="Google" id="ProtNLM"/>
    </source>
</evidence>
<protein>
    <recommendedName>
        <fullName evidence="2">HNH nuclease domain-containing protein</fullName>
    </recommendedName>
</protein>
<reference evidence="1" key="1">
    <citation type="submission" date="2023-09" db="EMBL/GenBank/DDBJ databases">
        <title>Arcobacter tbilisiensis sp. nov. isolated from chicken meat in Tbilisi, Georgia.</title>
        <authorList>
            <person name="Matthias R."/>
            <person name="Zautner A.E."/>
        </authorList>
    </citation>
    <scope>NUCLEOTIDE SEQUENCE</scope>
    <source>
        <strain evidence="1">LEO 52</strain>
    </source>
</reference>
<dbReference type="Gene3D" id="1.10.30.50">
    <property type="match status" value="1"/>
</dbReference>
<dbReference type="AlphaFoldDB" id="A0AA96DJ59"/>